<gene>
    <name evidence="1" type="ORF">O6H91_04G053700</name>
</gene>
<evidence type="ECO:0000313" key="2">
    <source>
        <dbReference type="Proteomes" id="UP001162992"/>
    </source>
</evidence>
<comment type="caution">
    <text evidence="1">The sequence shown here is derived from an EMBL/GenBank/DDBJ whole genome shotgun (WGS) entry which is preliminary data.</text>
</comment>
<evidence type="ECO:0000313" key="1">
    <source>
        <dbReference type="EMBL" id="KAJ7558742.1"/>
    </source>
</evidence>
<dbReference type="EMBL" id="CM055095">
    <property type="protein sequence ID" value="KAJ7558742.1"/>
    <property type="molecule type" value="Genomic_DNA"/>
</dbReference>
<reference evidence="2" key="1">
    <citation type="journal article" date="2024" name="Proc. Natl. Acad. Sci. U.S.A.">
        <title>Extraordinary preservation of gene collinearity over three hundred million years revealed in homosporous lycophytes.</title>
        <authorList>
            <person name="Li C."/>
            <person name="Wickell D."/>
            <person name="Kuo L.Y."/>
            <person name="Chen X."/>
            <person name="Nie B."/>
            <person name="Liao X."/>
            <person name="Peng D."/>
            <person name="Ji J."/>
            <person name="Jenkins J."/>
            <person name="Williams M."/>
            <person name="Shu S."/>
            <person name="Plott C."/>
            <person name="Barry K."/>
            <person name="Rajasekar S."/>
            <person name="Grimwood J."/>
            <person name="Han X."/>
            <person name="Sun S."/>
            <person name="Hou Z."/>
            <person name="He W."/>
            <person name="Dai G."/>
            <person name="Sun C."/>
            <person name="Schmutz J."/>
            <person name="Leebens-Mack J.H."/>
            <person name="Li F.W."/>
            <person name="Wang L."/>
        </authorList>
    </citation>
    <scope>NUCLEOTIDE SEQUENCE [LARGE SCALE GENOMIC DNA]</scope>
    <source>
        <strain evidence="2">cv. PW_Plant_1</strain>
    </source>
</reference>
<dbReference type="Proteomes" id="UP001162992">
    <property type="component" value="Chromosome 4"/>
</dbReference>
<organism evidence="1 2">
    <name type="scientific">Diphasiastrum complanatum</name>
    <name type="common">Issler's clubmoss</name>
    <name type="synonym">Lycopodium complanatum</name>
    <dbReference type="NCBI Taxonomy" id="34168"/>
    <lineage>
        <taxon>Eukaryota</taxon>
        <taxon>Viridiplantae</taxon>
        <taxon>Streptophyta</taxon>
        <taxon>Embryophyta</taxon>
        <taxon>Tracheophyta</taxon>
        <taxon>Lycopodiopsida</taxon>
        <taxon>Lycopodiales</taxon>
        <taxon>Lycopodiaceae</taxon>
        <taxon>Lycopodioideae</taxon>
        <taxon>Diphasiastrum</taxon>
    </lineage>
</organism>
<proteinExistence type="predicted"/>
<keyword evidence="2" id="KW-1185">Reference proteome</keyword>
<sequence length="940" mass="104790">MGGRNRGGSFKGHKRGRTQRRDFRDGRENVWKKSRADSNNNAASSDGVAAEEAGGPGWAAFVKESPAFDTYYKKQCIVPEKEWEEFILTLRKPLPTTFRINGSGQFACDIRDQMQRDFFDYLKDVTELDGEFVEPVRALPWYPDKLAWSFNFSRMQLRKMPILTRIHDFLKQENEIGSISRQEAVSMLPPLFLDVQPHHRALDMCAAPGSKTFQLLEMIHKDGEPGVPSNGLVIANDLDVQRCHLLIHQTKRMCSPNILVTNHEAQHFPGLKHQKVPATSEKQEDLCNENEKGLWFDRILCDVPCSGDGTIRKAPDIWRKWNAGIGNGMHRLQVQIAMRGVSLLRLGGRLVYSTCSLNPVENEAVVSEILRQSQGSMELLDVSAELPELKRRPGLSTWKVRDKGKWLVSYSQVNRHRAGAVVPGMFPSGKGWTNADPVENMNTVDISVPNTQKECDTVASAEAAKFGESVTDIVEEDPDSELGEVSDFPLDRCIRILPHDQDTGGFFIAVFEKIWPYKFRSTKKEVVHHPLRSLNTVGKVEIQEPKSPIGDCHSTKREDDHDVIKDKPSNNYGTVNAHPSSLLTSIALEDQLHSLECGGMHENDLQSKVSMDSSGDATVMKEGDECAAQDSGMLSPALGVNGKAMSGSEQIHDDRFLVSDPIEQINEGARVAEASMHQVNGKIQQQGPWRGVDPVLFLNDETLIRSLVSFYGITDSFPLRGHLVTRSEDISRLKRIYYIAQTVSDVIQLNLQAGGQLKIASAGHKLFERHTAKEGSSPCSFRIASEGLPVLLPFITKQRVSCSKADFKLLLSSKAVPFGSFHDPTFSSAFQNLLPGCCVIELASDSLTEPSHLAAEQKAPTAIGCWRGRTNLSVLVTKVEAEQMLERLSLTEAEHDHLEAIKEEDDHLHLSLTEESEHNHPDAFKEEDDDLHKLAHDDPV</sequence>
<name>A0ACC2DX42_DIPCM</name>
<accession>A0ACC2DX42</accession>
<protein>
    <submittedName>
        <fullName evidence="1">Uncharacterized protein</fullName>
    </submittedName>
</protein>